<dbReference type="InterPro" id="IPR006029">
    <property type="entry name" value="Neurotrans-gated_channel_TM"/>
</dbReference>
<evidence type="ECO:0000256" key="20">
    <source>
        <dbReference type="ARBA" id="ARBA00056979"/>
    </source>
</evidence>
<dbReference type="InterPro" id="IPR018000">
    <property type="entry name" value="Neurotransmitter_ion_chnl_CS"/>
</dbReference>
<reference evidence="26" key="2">
    <citation type="submission" date="2025-08" db="UniProtKB">
        <authorList>
            <consortium name="Ensembl"/>
        </authorList>
    </citation>
    <scope>IDENTIFICATION</scope>
    <source>
        <strain evidence="26">Thorbecke</strain>
    </source>
</reference>
<dbReference type="FunCoup" id="G1TTK0">
    <property type="interactions" value="38"/>
</dbReference>
<dbReference type="SUPFAM" id="SSF63712">
    <property type="entry name" value="Nicotinic receptor ligand binding domain-like"/>
    <property type="match status" value="1"/>
</dbReference>
<dbReference type="PROSITE" id="PS00236">
    <property type="entry name" value="NEUROTR_ION_CHANNEL"/>
    <property type="match status" value="1"/>
</dbReference>
<dbReference type="OMA" id="SCCWYPH"/>
<evidence type="ECO:0000256" key="7">
    <source>
        <dbReference type="ARBA" id="ARBA00023065"/>
    </source>
</evidence>
<evidence type="ECO:0000256" key="17">
    <source>
        <dbReference type="ARBA" id="ARBA00036634"/>
    </source>
</evidence>
<evidence type="ECO:0000256" key="14">
    <source>
        <dbReference type="ARBA" id="ARBA00034099"/>
    </source>
</evidence>
<dbReference type="PANTHER" id="PTHR18945">
    <property type="entry name" value="NEUROTRANSMITTER GATED ION CHANNEL"/>
    <property type="match status" value="1"/>
</dbReference>
<dbReference type="OrthoDB" id="5975154at2759"/>
<comment type="catalytic activity">
    <reaction evidence="15">
        <text>K(+)(in) = K(+)(out)</text>
        <dbReference type="Rhea" id="RHEA:29463"/>
        <dbReference type="ChEBI" id="CHEBI:29103"/>
    </reaction>
</comment>
<keyword evidence="5 22" id="KW-1133">Transmembrane helix</keyword>
<evidence type="ECO:0000259" key="25">
    <source>
        <dbReference type="Pfam" id="PF02932"/>
    </source>
</evidence>
<evidence type="ECO:0000256" key="22">
    <source>
        <dbReference type="RuleBase" id="RU000687"/>
    </source>
</evidence>
<sequence>MAARGSRPRALHLLLLLMELVAGRWAAGGAAPRGLSEPSFVAKHEDSLFKDLFQDYERWVRPVEHLHDKIKIKFGLAISQLVDVDEKNQLMTTNVWLKQQWTDVKLRWNPEDYGGIQVIRVPSDSLWTPDIVLFDNADGRFEGASTKTVVRYNGTVTWTPPANYKSSCTIDVTFFPFDLQNCSMKFGSWTYDGSQVDIVLEDQDVDKRDFFDNGEWEIVSATGSKGNRSDSCCWYPSVTYSFVIKRLPLFYTLFLIIPCIGLSFLTVLVFYLPSNEGEKISLCTSVLVSLTVFLLVIEEIIPSSSKVIPLIGEYLVFTMIFVTLSIMVTVFAINIHHRSASTHDPMAPWARRVFLHKLPKLLCMRSHADRYLAQEEEEEEEEEEEAGSGRRPRAPRNTLEAALESVRYIARHVTKESAVREVVEDWKFIAQVLDRVFLWMFLLVSVVGSLGLFVPVIYKWANIIIPVHIGNANK</sequence>
<keyword evidence="9" id="KW-1015">Disulfide bond</keyword>
<evidence type="ECO:0000256" key="9">
    <source>
        <dbReference type="ARBA" id="ARBA00023157"/>
    </source>
</evidence>
<feature type="signal peptide" evidence="22">
    <location>
        <begin position="1"/>
        <end position="26"/>
    </location>
</feature>
<keyword evidence="12" id="KW-1071">Ligand-gated ion channel</keyword>
<feature type="chain" id="PRO_5022273013" description="Neuronal acetylcholine receptor subunit alpha-5" evidence="22">
    <location>
        <begin position="27"/>
        <end position="474"/>
    </location>
</feature>
<dbReference type="InterPro" id="IPR006201">
    <property type="entry name" value="Neur_channel"/>
</dbReference>
<dbReference type="Ensembl" id="ENSOCUT00000024478.3">
    <property type="protein sequence ID" value="ENSOCUP00000020371.2"/>
    <property type="gene ID" value="ENSOCUG00000006114.4"/>
</dbReference>
<dbReference type="GO" id="GO:0015464">
    <property type="term" value="F:acetylcholine receptor activity"/>
    <property type="evidence" value="ECO:0007669"/>
    <property type="project" value="Ensembl"/>
</dbReference>
<evidence type="ECO:0000256" key="4">
    <source>
        <dbReference type="ARBA" id="ARBA00022729"/>
    </source>
</evidence>
<name>G1TTK0_RABIT</name>
<evidence type="ECO:0000259" key="24">
    <source>
        <dbReference type="Pfam" id="PF02931"/>
    </source>
</evidence>
<gene>
    <name evidence="26" type="primary">CHRNA5</name>
</gene>
<evidence type="ECO:0000256" key="12">
    <source>
        <dbReference type="ARBA" id="ARBA00023286"/>
    </source>
</evidence>
<comment type="function">
    <text evidence="20">Component of neuronal acetylcholine receptors (nAChRs) that function as pentameric, ligand-gated cation channels with high calcium permeability among other activities. nAChRs are excitatory neurotrasnmitter receptors formed by a collection of nAChR subunits known to mediate synaptic transmission in the nervous system and the neuromuscular junction. Each nAchR subunit confers differential attributes to channel properties, including activation, deactivation and desensitization kinetics, pH sensitivity, cation permeability, and binding to allosteric modulators. Has an accessory rather than functional role and is only able to form functional nAChRs when co-assembled with another beta subunit. Participates in pentameric assemblies along with CHRNA3, CHRNA4, CHRNB2 and CHRNB4. Increases receptor sensitivity to acetylcholine and nicotine when associated with CHRNA4 and CHRNB2. Plays a role in nicotine addiction.</text>
</comment>
<keyword evidence="3 22" id="KW-0812">Transmembrane</keyword>
<feature type="transmembrane region" description="Helical" evidence="22">
    <location>
        <begin position="314"/>
        <end position="333"/>
    </location>
</feature>
<dbReference type="CDD" id="cd19064">
    <property type="entry name" value="LGIC_TM_nAChR"/>
    <property type="match status" value="1"/>
</dbReference>
<feature type="domain" description="Neurotransmitter-gated ion-channel ligand-binding" evidence="24">
    <location>
        <begin position="46"/>
        <end position="247"/>
    </location>
</feature>
<dbReference type="HOGENOM" id="CLU_018074_1_0_1"/>
<comment type="similarity">
    <text evidence="18">Belongs to the ligand-gated ion channel (TC 1.A.9) family. Acetylcholine receptor (TC 1.A.9.1) subfamily. Alpha-5/CHRNA5 sub-subfamily.</text>
</comment>
<dbReference type="Pfam" id="PF02932">
    <property type="entry name" value="Neur_chan_memb"/>
    <property type="match status" value="1"/>
</dbReference>
<evidence type="ECO:0000256" key="18">
    <source>
        <dbReference type="ARBA" id="ARBA00038430"/>
    </source>
</evidence>
<evidence type="ECO:0000256" key="11">
    <source>
        <dbReference type="ARBA" id="ARBA00023180"/>
    </source>
</evidence>
<keyword evidence="6" id="KW-0770">Synapse</keyword>
<dbReference type="Gene3D" id="1.20.58.390">
    <property type="entry name" value="Neurotransmitter-gated ion-channel transmembrane domain"/>
    <property type="match status" value="2"/>
</dbReference>
<reference evidence="26 27" key="1">
    <citation type="journal article" date="2011" name="Nature">
        <title>A high-resolution map of human evolutionary constraint using 29 mammals.</title>
        <authorList>
            <person name="Lindblad-Toh K."/>
            <person name="Garber M."/>
            <person name="Zuk O."/>
            <person name="Lin M.F."/>
            <person name="Parker B.J."/>
            <person name="Washietl S."/>
            <person name="Kheradpour P."/>
            <person name="Ernst J."/>
            <person name="Jordan G."/>
            <person name="Mauceli E."/>
            <person name="Ward L.D."/>
            <person name="Lowe C.B."/>
            <person name="Holloway A.K."/>
            <person name="Clamp M."/>
            <person name="Gnerre S."/>
            <person name="Alfoldi J."/>
            <person name="Beal K."/>
            <person name="Chang J."/>
            <person name="Clawson H."/>
            <person name="Cuff J."/>
            <person name="Di Palma F."/>
            <person name="Fitzgerald S."/>
            <person name="Flicek P."/>
            <person name="Guttman M."/>
            <person name="Hubisz M.J."/>
            <person name="Jaffe D.B."/>
            <person name="Jungreis I."/>
            <person name="Kent W.J."/>
            <person name="Kostka D."/>
            <person name="Lara M."/>
            <person name="Martins A.L."/>
            <person name="Massingham T."/>
            <person name="Moltke I."/>
            <person name="Raney B.J."/>
            <person name="Rasmussen M.D."/>
            <person name="Robinson J."/>
            <person name="Stark A."/>
            <person name="Vilella A.J."/>
            <person name="Wen J."/>
            <person name="Xie X."/>
            <person name="Zody M.C."/>
            <person name="Baldwin J."/>
            <person name="Bloom T."/>
            <person name="Chin C.W."/>
            <person name="Heiman D."/>
            <person name="Nicol R."/>
            <person name="Nusbaum C."/>
            <person name="Young S."/>
            <person name="Wilkinson J."/>
            <person name="Worley K.C."/>
            <person name="Kovar C.L."/>
            <person name="Muzny D.M."/>
            <person name="Gibbs R.A."/>
            <person name="Cree A."/>
            <person name="Dihn H.H."/>
            <person name="Fowler G."/>
            <person name="Jhangiani S."/>
            <person name="Joshi V."/>
            <person name="Lee S."/>
            <person name="Lewis L.R."/>
            <person name="Nazareth L.V."/>
            <person name="Okwuonu G."/>
            <person name="Santibanez J."/>
            <person name="Warren W.C."/>
            <person name="Mardis E.R."/>
            <person name="Weinstock G.M."/>
            <person name="Wilson R.K."/>
            <person name="Delehaunty K."/>
            <person name="Dooling D."/>
            <person name="Fronik C."/>
            <person name="Fulton L."/>
            <person name="Fulton B."/>
            <person name="Graves T."/>
            <person name="Minx P."/>
            <person name="Sodergren E."/>
            <person name="Birney E."/>
            <person name="Margulies E.H."/>
            <person name="Herrero J."/>
            <person name="Green E.D."/>
            <person name="Haussler D."/>
            <person name="Siepel A."/>
            <person name="Goldman N."/>
            <person name="Pollard K.S."/>
            <person name="Pedersen J.S."/>
            <person name="Lander E.S."/>
            <person name="Kellis M."/>
        </authorList>
    </citation>
    <scope>NUCLEOTIDE SEQUENCE [LARGE SCALE GENOMIC DNA]</scope>
    <source>
        <strain evidence="27">Thorbecke</strain>
    </source>
</reference>
<keyword evidence="10" id="KW-0675">Receptor</keyword>
<comment type="catalytic activity">
    <reaction evidence="17">
        <text>Ca(2+)(in) = Ca(2+)(out)</text>
        <dbReference type="Rhea" id="RHEA:29671"/>
        <dbReference type="ChEBI" id="CHEBI:29108"/>
    </reaction>
</comment>
<feature type="transmembrane region" description="Helical" evidence="22">
    <location>
        <begin position="249"/>
        <end position="273"/>
    </location>
</feature>
<evidence type="ECO:0000313" key="26">
    <source>
        <dbReference type="Ensembl" id="ENSOCUP00000020371.2"/>
    </source>
</evidence>
<dbReference type="Bgee" id="ENSOCUG00000006114">
    <property type="expression patterns" value="Expressed in frontal cortex and 7 other cell types or tissues"/>
</dbReference>
<evidence type="ECO:0000256" key="8">
    <source>
        <dbReference type="ARBA" id="ARBA00023136"/>
    </source>
</evidence>
<dbReference type="GO" id="GO:0045211">
    <property type="term" value="C:postsynaptic membrane"/>
    <property type="evidence" value="ECO:0007669"/>
    <property type="project" value="InterPro"/>
</dbReference>
<evidence type="ECO:0000256" key="15">
    <source>
        <dbReference type="ARBA" id="ARBA00034430"/>
    </source>
</evidence>
<dbReference type="GO" id="GO:0034703">
    <property type="term" value="C:cation channel complex"/>
    <property type="evidence" value="ECO:0007669"/>
    <property type="project" value="Ensembl"/>
</dbReference>
<comment type="subcellular location">
    <subcellularLocation>
        <location evidence="14">Synaptic cell membrane</location>
        <topology evidence="14">Multi-pass membrane protein</topology>
    </subcellularLocation>
</comment>
<feature type="transmembrane region" description="Helical" evidence="22">
    <location>
        <begin position="280"/>
        <end position="302"/>
    </location>
</feature>
<dbReference type="GeneTree" id="ENSGT00940000159270"/>
<dbReference type="Gene3D" id="2.70.170.10">
    <property type="entry name" value="Neurotransmitter-gated ion-channel ligand-binding domain"/>
    <property type="match status" value="1"/>
</dbReference>
<evidence type="ECO:0000256" key="10">
    <source>
        <dbReference type="ARBA" id="ARBA00023170"/>
    </source>
</evidence>
<dbReference type="eggNOG" id="KOG3645">
    <property type="taxonomic scope" value="Eukaryota"/>
</dbReference>
<dbReference type="KEGG" id="ocu:100342408"/>
<dbReference type="GO" id="GO:0098878">
    <property type="term" value="C:neurotransmitter receptor complex"/>
    <property type="evidence" value="ECO:0007669"/>
    <property type="project" value="Ensembl"/>
</dbReference>
<keyword evidence="2" id="KW-1003">Cell membrane</keyword>
<dbReference type="PaxDb" id="9986-ENSOCUP00000020371"/>
<evidence type="ECO:0000256" key="23">
    <source>
        <dbReference type="SAM" id="MobiDB-lite"/>
    </source>
</evidence>
<dbReference type="STRING" id="9986.ENSOCUP00000020371"/>
<dbReference type="GeneID" id="100342408"/>
<comment type="catalytic activity">
    <reaction evidence="16">
        <text>Na(+)(in) = Na(+)(out)</text>
        <dbReference type="Rhea" id="RHEA:34963"/>
        <dbReference type="ChEBI" id="CHEBI:29101"/>
    </reaction>
</comment>
<keyword evidence="11" id="KW-0325">Glycoprotein</keyword>
<dbReference type="GO" id="GO:0098691">
    <property type="term" value="C:dopaminergic synapse"/>
    <property type="evidence" value="ECO:0007669"/>
    <property type="project" value="Ensembl"/>
</dbReference>
<dbReference type="GO" id="GO:0098793">
    <property type="term" value="C:presynapse"/>
    <property type="evidence" value="ECO:0007669"/>
    <property type="project" value="GOC"/>
</dbReference>
<evidence type="ECO:0000313" key="27">
    <source>
        <dbReference type="Proteomes" id="UP000001811"/>
    </source>
</evidence>
<keyword evidence="13 22" id="KW-0407">Ion channel</keyword>
<dbReference type="AlphaFoldDB" id="G1TTK0"/>
<keyword evidence="8 22" id="KW-0472">Membrane</keyword>
<keyword evidence="1 22" id="KW-0813">Transport</keyword>
<dbReference type="FunFam" id="2.70.170.10:FF:000047">
    <property type="entry name" value="neuronal acetylcholine receptor subunit alpha-5 isoform X2"/>
    <property type="match status" value="1"/>
</dbReference>
<dbReference type="InParanoid" id="G1TTK0"/>
<feature type="transmembrane region" description="Helical" evidence="22">
    <location>
        <begin position="436"/>
        <end position="458"/>
    </location>
</feature>
<evidence type="ECO:0000256" key="1">
    <source>
        <dbReference type="ARBA" id="ARBA00022448"/>
    </source>
</evidence>
<dbReference type="Pfam" id="PF02931">
    <property type="entry name" value="Neur_chan_LBD"/>
    <property type="match status" value="1"/>
</dbReference>
<dbReference type="InterPro" id="IPR006202">
    <property type="entry name" value="Neur_chan_lig-bd"/>
</dbReference>
<evidence type="ECO:0000256" key="2">
    <source>
        <dbReference type="ARBA" id="ARBA00022475"/>
    </source>
</evidence>
<evidence type="ECO:0000256" key="3">
    <source>
        <dbReference type="ARBA" id="ARBA00022692"/>
    </source>
</evidence>
<dbReference type="InterPro" id="IPR036734">
    <property type="entry name" value="Neur_chan_lig-bd_sf"/>
</dbReference>
<feature type="domain" description="Neurotransmitter-gated ion-channel transmembrane" evidence="25">
    <location>
        <begin position="255"/>
        <end position="385"/>
    </location>
</feature>
<dbReference type="InterPro" id="IPR002394">
    <property type="entry name" value="Nicotinic_acetylcholine_rcpt"/>
</dbReference>
<dbReference type="InterPro" id="IPR036719">
    <property type="entry name" value="Neuro-gated_channel_TM_sf"/>
</dbReference>
<dbReference type="GO" id="GO:0035095">
    <property type="term" value="P:behavioral response to nicotine"/>
    <property type="evidence" value="ECO:0007669"/>
    <property type="project" value="Ensembl"/>
</dbReference>
<dbReference type="Proteomes" id="UP000001811">
    <property type="component" value="Unplaced"/>
</dbReference>
<keyword evidence="7 22" id="KW-0406">Ion transport</keyword>
<dbReference type="NCBIfam" id="TIGR00860">
    <property type="entry name" value="LIC"/>
    <property type="match status" value="1"/>
</dbReference>
<keyword evidence="4 22" id="KW-0732">Signal</keyword>
<dbReference type="GO" id="GO:0022848">
    <property type="term" value="F:acetylcholine-gated monoatomic cation-selective channel activity"/>
    <property type="evidence" value="ECO:0007669"/>
    <property type="project" value="InterPro"/>
</dbReference>
<dbReference type="GO" id="GO:0098981">
    <property type="term" value="C:cholinergic synapse"/>
    <property type="evidence" value="ECO:0007669"/>
    <property type="project" value="Ensembl"/>
</dbReference>
<evidence type="ECO:0000256" key="6">
    <source>
        <dbReference type="ARBA" id="ARBA00023018"/>
    </source>
</evidence>
<dbReference type="PRINTS" id="PR00252">
    <property type="entry name" value="NRIONCHANNEL"/>
</dbReference>
<dbReference type="FunFam" id="1.20.58.390:FF:000041">
    <property type="entry name" value="Neuronal acetylcholine receptor subunit alpha-5"/>
    <property type="match status" value="1"/>
</dbReference>
<organism evidence="26 27">
    <name type="scientific">Oryctolagus cuniculus</name>
    <name type="common">Rabbit</name>
    <dbReference type="NCBI Taxonomy" id="9986"/>
    <lineage>
        <taxon>Eukaryota</taxon>
        <taxon>Metazoa</taxon>
        <taxon>Chordata</taxon>
        <taxon>Craniata</taxon>
        <taxon>Vertebrata</taxon>
        <taxon>Euteleostomi</taxon>
        <taxon>Mammalia</taxon>
        <taxon>Eutheria</taxon>
        <taxon>Euarchontoglires</taxon>
        <taxon>Glires</taxon>
        <taxon>Lagomorpha</taxon>
        <taxon>Leporidae</taxon>
        <taxon>Oryctolagus</taxon>
    </lineage>
</organism>
<proteinExistence type="inferred from homology"/>
<keyword evidence="27" id="KW-1185">Reference proteome</keyword>
<feature type="compositionally biased region" description="Acidic residues" evidence="23">
    <location>
        <begin position="374"/>
        <end position="386"/>
    </location>
</feature>
<comment type="subunit">
    <text evidence="21">Neuronal AChR that forms heteropentamers composed of two different type of subunits: alpha and non-alpha (beta). CHRNA5/alpha-5 subunit is only able to form functional nAChRs when co-assembled with another alpha subunit, can be combined to CHRNA4/alpha-4 or CHRNA3/alpha-3 and CHRNB4/beta-4 or CHRNB2/beta-2 to give rise to functional receptors. Interacts with LYPD6.</text>
</comment>
<dbReference type="InterPro" id="IPR038050">
    <property type="entry name" value="Neuro_actylchol_rec"/>
</dbReference>
<dbReference type="FunFam" id="1.20.58.390:FF:000001">
    <property type="entry name" value="Neuronal nicotinic acetylcholine receptor subunit 3"/>
    <property type="match status" value="1"/>
</dbReference>
<feature type="region of interest" description="Disordered" evidence="23">
    <location>
        <begin position="373"/>
        <end position="394"/>
    </location>
</feature>
<dbReference type="SUPFAM" id="SSF90112">
    <property type="entry name" value="Neurotransmitter-gated ion-channel transmembrane pore"/>
    <property type="match status" value="1"/>
</dbReference>
<dbReference type="GO" id="GO:0099171">
    <property type="term" value="P:presynaptic modulation of chemical synaptic transmission"/>
    <property type="evidence" value="ECO:0007669"/>
    <property type="project" value="Ensembl"/>
</dbReference>
<protein>
    <recommendedName>
        <fullName evidence="19">Neuronal acetylcholine receptor subunit alpha-5</fullName>
    </recommendedName>
</protein>
<evidence type="ECO:0000256" key="19">
    <source>
        <dbReference type="ARBA" id="ARBA00040005"/>
    </source>
</evidence>
<dbReference type="CTD" id="1138"/>
<evidence type="ECO:0000256" key="21">
    <source>
        <dbReference type="ARBA" id="ARBA00064401"/>
    </source>
</evidence>
<evidence type="ECO:0000256" key="13">
    <source>
        <dbReference type="ARBA" id="ARBA00023303"/>
    </source>
</evidence>
<evidence type="ECO:0000256" key="5">
    <source>
        <dbReference type="ARBA" id="ARBA00022989"/>
    </source>
</evidence>
<evidence type="ECO:0000256" key="16">
    <source>
        <dbReference type="ARBA" id="ARBA00036239"/>
    </source>
</evidence>
<accession>G1TTK0</accession>
<dbReference type="PRINTS" id="PR00254">
    <property type="entry name" value="NICOTINICR"/>
</dbReference>
<reference evidence="26" key="3">
    <citation type="submission" date="2025-09" db="UniProtKB">
        <authorList>
            <consortium name="Ensembl"/>
        </authorList>
    </citation>
    <scope>IDENTIFICATION</scope>
    <source>
        <strain evidence="26">Thorbecke</strain>
    </source>
</reference>
<dbReference type="GO" id="GO:0005892">
    <property type="term" value="C:acetylcholine-gated channel complex"/>
    <property type="evidence" value="ECO:0007669"/>
    <property type="project" value="Ensembl"/>
</dbReference>